<dbReference type="PANTHER" id="PTHR34227">
    <property type="entry name" value="CHAPERONE PROTEIN YCDY"/>
    <property type="match status" value="1"/>
</dbReference>
<evidence type="ECO:0000313" key="2">
    <source>
        <dbReference type="EMBL" id="PWC14421.1"/>
    </source>
</evidence>
<dbReference type="InterPro" id="IPR036411">
    <property type="entry name" value="TorD-like_sf"/>
</dbReference>
<evidence type="ECO:0000313" key="3">
    <source>
        <dbReference type="Proteomes" id="UP000245138"/>
    </source>
</evidence>
<dbReference type="OrthoDB" id="3174863at2"/>
<keyword evidence="3" id="KW-1185">Reference proteome</keyword>
<accession>A0A2U1TYD8</accession>
<proteinExistence type="predicted"/>
<dbReference type="EMBL" id="QDKJ01000003">
    <property type="protein sequence ID" value="PWC14421.1"/>
    <property type="molecule type" value="Genomic_DNA"/>
</dbReference>
<dbReference type="NCBIfam" id="NF008632">
    <property type="entry name" value="PRK11621.1"/>
    <property type="match status" value="1"/>
</dbReference>
<dbReference type="PANTHER" id="PTHR34227:SF13">
    <property type="entry name" value="TAT PROOFREADING CHAPERONE DMSD-RELATED"/>
    <property type="match status" value="1"/>
</dbReference>
<keyword evidence="1" id="KW-0143">Chaperone</keyword>
<dbReference type="InterPro" id="IPR026269">
    <property type="entry name" value="DmsD-type"/>
</dbReference>
<dbReference type="RefSeq" id="WP_109053419.1">
    <property type="nucleotide sequence ID" value="NZ_QDKJ01000003.1"/>
</dbReference>
<dbReference type="Gene3D" id="1.10.3480.10">
    <property type="entry name" value="TorD-like"/>
    <property type="match status" value="1"/>
</dbReference>
<dbReference type="AlphaFoldDB" id="A0A2U1TYD8"/>
<protein>
    <submittedName>
        <fullName evidence="2">Tat proofreading chaperone DmsD</fullName>
    </submittedName>
</protein>
<name>A0A2U1TYD8_9GAMM</name>
<dbReference type="Proteomes" id="UP000245138">
    <property type="component" value="Unassembled WGS sequence"/>
</dbReference>
<dbReference type="InterPro" id="IPR020945">
    <property type="entry name" value="DMSO/NO3_reduct_chaperone"/>
</dbReference>
<organism evidence="2 3">
    <name type="scientific">Brenneria roseae subsp. americana</name>
    <dbReference type="NCBI Taxonomy" id="1508507"/>
    <lineage>
        <taxon>Bacteria</taxon>
        <taxon>Pseudomonadati</taxon>
        <taxon>Pseudomonadota</taxon>
        <taxon>Gammaproteobacteria</taxon>
        <taxon>Enterobacterales</taxon>
        <taxon>Pectobacteriaceae</taxon>
        <taxon>Brenneria</taxon>
    </lineage>
</organism>
<dbReference type="Pfam" id="PF02613">
    <property type="entry name" value="Nitrate_red_del"/>
    <property type="match status" value="1"/>
</dbReference>
<evidence type="ECO:0000256" key="1">
    <source>
        <dbReference type="ARBA" id="ARBA00023186"/>
    </source>
</evidence>
<reference evidence="2 3" key="1">
    <citation type="submission" date="2018-04" db="EMBL/GenBank/DDBJ databases">
        <title>Brenneria corticis sp.nov.</title>
        <authorList>
            <person name="Li Y."/>
        </authorList>
    </citation>
    <scope>NUCLEOTIDE SEQUENCE [LARGE SCALE GENOMIC DNA]</scope>
    <source>
        <strain evidence="2 3">LMG 27715</strain>
    </source>
</reference>
<dbReference type="SUPFAM" id="SSF89155">
    <property type="entry name" value="TorD-like"/>
    <property type="match status" value="1"/>
</dbReference>
<gene>
    <name evidence="2" type="ORF">B4923_05890</name>
</gene>
<comment type="caution">
    <text evidence="2">The sequence shown here is derived from an EMBL/GenBank/DDBJ whole genome shotgun (WGS) entry which is preliminary data.</text>
</comment>
<sequence length="197" mass="22977">MSSVAVLPRLLGALFYYPPGSPEISPLTDNLDQIPELYHWQDKETVQQLCRQLRIPDAETFTWQFSVLFEGQGEMQAPPWGSVYLDKDNLLMGDSTARYRGFLQHNQLTFDRLHNEPEDQFGLVLLALACFLELENESAVVTLLEEHLLPWSHRYLALLRTNTQSAFYAQLAQITELFLQEIQHRYALSPREYRIYR</sequence>
<dbReference type="PIRSF" id="PIRSF004690">
    <property type="entry name" value="DmsD"/>
    <property type="match status" value="1"/>
</dbReference>
<dbReference type="InterPro" id="IPR050289">
    <property type="entry name" value="TorD/DmsD_chaperones"/>
</dbReference>